<feature type="compositionally biased region" description="Basic and acidic residues" evidence="5">
    <location>
        <begin position="22"/>
        <end position="34"/>
    </location>
</feature>
<feature type="compositionally biased region" description="Basic and acidic residues" evidence="5">
    <location>
        <begin position="1"/>
        <end position="15"/>
    </location>
</feature>
<reference evidence="7 8" key="1">
    <citation type="journal article" date="2015" name="Plant Cell">
        <title>Oil accumulation by the oleaginous diatom Fistulifera solaris as revealed by the genome and transcriptome.</title>
        <authorList>
            <person name="Tanaka T."/>
            <person name="Maeda Y."/>
            <person name="Veluchamy A."/>
            <person name="Tanaka M."/>
            <person name="Abida H."/>
            <person name="Marechal E."/>
            <person name="Bowler C."/>
            <person name="Muto M."/>
            <person name="Sunaga Y."/>
            <person name="Tanaka M."/>
            <person name="Yoshino T."/>
            <person name="Taniguchi T."/>
            <person name="Fukuda Y."/>
            <person name="Nemoto M."/>
            <person name="Matsumoto M."/>
            <person name="Wong P.S."/>
            <person name="Aburatani S."/>
            <person name="Fujibuchi W."/>
        </authorList>
    </citation>
    <scope>NUCLEOTIDE SEQUENCE [LARGE SCALE GENOMIC DNA]</scope>
    <source>
        <strain evidence="7 8">JPCC DA0580</strain>
    </source>
</reference>
<dbReference type="Pfam" id="PF00447">
    <property type="entry name" value="HSF_DNA-bind"/>
    <property type="match status" value="1"/>
</dbReference>
<keyword evidence="8" id="KW-1185">Reference proteome</keyword>
<dbReference type="InterPro" id="IPR000232">
    <property type="entry name" value="HSF_DNA-bd"/>
</dbReference>
<protein>
    <recommendedName>
        <fullName evidence="6">HSF-type DNA-binding domain-containing protein</fullName>
    </recommendedName>
</protein>
<feature type="region of interest" description="Disordered" evidence="5">
    <location>
        <begin position="131"/>
        <end position="157"/>
    </location>
</feature>
<comment type="subcellular location">
    <subcellularLocation>
        <location evidence="1">Nucleus</location>
    </subcellularLocation>
</comment>
<evidence type="ECO:0000313" key="7">
    <source>
        <dbReference type="EMBL" id="GAX21421.1"/>
    </source>
</evidence>
<dbReference type="Gene3D" id="1.10.10.10">
    <property type="entry name" value="Winged helix-like DNA-binding domain superfamily/Winged helix DNA-binding domain"/>
    <property type="match status" value="1"/>
</dbReference>
<keyword evidence="3" id="KW-0539">Nucleus</keyword>
<dbReference type="AlphaFoldDB" id="A0A1Z5K5Q7"/>
<dbReference type="EMBL" id="BDSP01000166">
    <property type="protein sequence ID" value="GAX21421.1"/>
    <property type="molecule type" value="Genomic_DNA"/>
</dbReference>
<feature type="region of interest" description="Disordered" evidence="5">
    <location>
        <begin position="1"/>
        <end position="35"/>
    </location>
</feature>
<feature type="domain" description="HSF-type DNA-binding" evidence="6">
    <location>
        <begin position="35"/>
        <end position="136"/>
    </location>
</feature>
<dbReference type="OrthoDB" id="70209at2759"/>
<evidence type="ECO:0000256" key="2">
    <source>
        <dbReference type="ARBA" id="ARBA00023125"/>
    </source>
</evidence>
<accession>A0A1Z5K5Q7</accession>
<keyword evidence="2" id="KW-0238">DNA-binding</keyword>
<sequence>MMSKRSSYDMDERAESPAPKMTKLEDDQETEKPTHSMSFPEQLMYVLDNDRESKGTIVWKEDGCTFWILTTEFIDKVLRVRFSGTKYESFVRKLNRWGFKRLHDQTLPYGTVAYRHDLFKRGHPELLKKMSGVKKKEKITSASDSRQVETRDKPMSDELRQLMRPQISIPPLQSPSSRIREALMQQQMLELLSQNPIVVPPAFSSPLSVRPTLPHLNPSLLQLQHNDGETLLNQLLQQRMSGLSASQLASLQLIAAAEAARIPSNNPRVSAELALLRLQQQLNGGSL</sequence>
<dbReference type="Proteomes" id="UP000198406">
    <property type="component" value="Unassembled WGS sequence"/>
</dbReference>
<dbReference type="SMART" id="SM00415">
    <property type="entry name" value="HSF"/>
    <property type="match status" value="1"/>
</dbReference>
<comment type="caution">
    <text evidence="7">The sequence shown here is derived from an EMBL/GenBank/DDBJ whole genome shotgun (WGS) entry which is preliminary data.</text>
</comment>
<feature type="compositionally biased region" description="Basic and acidic residues" evidence="5">
    <location>
        <begin position="146"/>
        <end position="157"/>
    </location>
</feature>
<evidence type="ECO:0000256" key="3">
    <source>
        <dbReference type="ARBA" id="ARBA00023242"/>
    </source>
</evidence>
<evidence type="ECO:0000256" key="4">
    <source>
        <dbReference type="RuleBase" id="RU004020"/>
    </source>
</evidence>
<dbReference type="GO" id="GO:0005634">
    <property type="term" value="C:nucleus"/>
    <property type="evidence" value="ECO:0007669"/>
    <property type="project" value="UniProtKB-SubCell"/>
</dbReference>
<proteinExistence type="inferred from homology"/>
<evidence type="ECO:0000256" key="5">
    <source>
        <dbReference type="SAM" id="MobiDB-lite"/>
    </source>
</evidence>
<evidence type="ECO:0000313" key="8">
    <source>
        <dbReference type="Proteomes" id="UP000198406"/>
    </source>
</evidence>
<dbReference type="InterPro" id="IPR036388">
    <property type="entry name" value="WH-like_DNA-bd_sf"/>
</dbReference>
<name>A0A1Z5K5Q7_FISSO</name>
<dbReference type="GO" id="GO:0003700">
    <property type="term" value="F:DNA-binding transcription factor activity"/>
    <property type="evidence" value="ECO:0007669"/>
    <property type="project" value="InterPro"/>
</dbReference>
<dbReference type="InterPro" id="IPR036390">
    <property type="entry name" value="WH_DNA-bd_sf"/>
</dbReference>
<evidence type="ECO:0000256" key="1">
    <source>
        <dbReference type="ARBA" id="ARBA00004123"/>
    </source>
</evidence>
<dbReference type="PANTHER" id="PTHR10015:SF206">
    <property type="entry name" value="HSF-TYPE DNA-BINDING DOMAIN-CONTAINING PROTEIN"/>
    <property type="match status" value="1"/>
</dbReference>
<dbReference type="PANTHER" id="PTHR10015">
    <property type="entry name" value="HEAT SHOCK TRANSCRIPTION FACTOR"/>
    <property type="match status" value="1"/>
</dbReference>
<organism evidence="7 8">
    <name type="scientific">Fistulifera solaris</name>
    <name type="common">Oleaginous diatom</name>
    <dbReference type="NCBI Taxonomy" id="1519565"/>
    <lineage>
        <taxon>Eukaryota</taxon>
        <taxon>Sar</taxon>
        <taxon>Stramenopiles</taxon>
        <taxon>Ochrophyta</taxon>
        <taxon>Bacillariophyta</taxon>
        <taxon>Bacillariophyceae</taxon>
        <taxon>Bacillariophycidae</taxon>
        <taxon>Naviculales</taxon>
        <taxon>Naviculaceae</taxon>
        <taxon>Fistulifera</taxon>
    </lineage>
</organism>
<dbReference type="InParanoid" id="A0A1Z5K5Q7"/>
<gene>
    <name evidence="7" type="ORF">FisN_28Lu128</name>
</gene>
<dbReference type="GO" id="GO:0043565">
    <property type="term" value="F:sequence-specific DNA binding"/>
    <property type="evidence" value="ECO:0007669"/>
    <property type="project" value="InterPro"/>
</dbReference>
<comment type="similarity">
    <text evidence="4">Belongs to the HSF family.</text>
</comment>
<evidence type="ECO:0000259" key="6">
    <source>
        <dbReference type="SMART" id="SM00415"/>
    </source>
</evidence>
<dbReference type="SUPFAM" id="SSF46785">
    <property type="entry name" value="Winged helix' DNA-binding domain"/>
    <property type="match status" value="1"/>
</dbReference>